<sequence length="520" mass="59243">MHDLASFTSNGPTSLALPLDAACSNPDKMWIGCHVRILPYQILLVRFNWVLGDERALVEDIGLCLPIAQLGRRSDRNEPLKSVHPPSRSAHPRKADLDAMAVTAISTDLLRSCIQVDWGSSEKFEERKRTMSLKSVKSLVFSFKGLRAIDFLVGLESLTKLYLDNNNISKIENISHLPTLTLLDLSFNKIQKIEGLEALTNLEDLSLYNNQIEKTSGLETLQNLNSLSLGKNFLKSLDSVLSLRRLKCLRVLTLEGNPISKDPEYRNYVIAHVEDLKYLDHRFVDTSCVTAAREQYQDEMLEIKHKEAEEEVMIKVATEKAREQEAFKEANLVGVDTMFDVMLDEDPEYHKLKEIPGLLNSLQEYRQKYFTATEELKSIMLSQLAKKMEEVKSWSAAVTILLDERDKKAREMTIQLKKLNKEGMWSAFDSNYSAITEYSKQQFQNYFGTIRMLDNNFTETVAAESTVLMEQFAMNELADVELEEARMLLQDKDAMLNSIQASHDARILKIDSMVGISLDH</sequence>
<comment type="caution">
    <text evidence="1">The sequence shown here is derived from an EMBL/GenBank/DDBJ whole genome shotgun (WGS) entry which is preliminary data.</text>
</comment>
<gene>
    <name evidence="1" type="ORF">O6H91_11G017600</name>
</gene>
<keyword evidence="2" id="KW-1185">Reference proteome</keyword>
<organism evidence="1 2">
    <name type="scientific">Diphasiastrum complanatum</name>
    <name type="common">Issler's clubmoss</name>
    <name type="synonym">Lycopodium complanatum</name>
    <dbReference type="NCBI Taxonomy" id="34168"/>
    <lineage>
        <taxon>Eukaryota</taxon>
        <taxon>Viridiplantae</taxon>
        <taxon>Streptophyta</taxon>
        <taxon>Embryophyta</taxon>
        <taxon>Tracheophyta</taxon>
        <taxon>Lycopodiopsida</taxon>
        <taxon>Lycopodiales</taxon>
        <taxon>Lycopodiaceae</taxon>
        <taxon>Lycopodioideae</taxon>
        <taxon>Diphasiastrum</taxon>
    </lineage>
</organism>
<accession>A0ACC2C6X0</accession>
<proteinExistence type="predicted"/>
<reference evidence="2" key="1">
    <citation type="journal article" date="2024" name="Proc. Natl. Acad. Sci. U.S.A.">
        <title>Extraordinary preservation of gene collinearity over three hundred million years revealed in homosporous lycophytes.</title>
        <authorList>
            <person name="Li C."/>
            <person name="Wickell D."/>
            <person name="Kuo L.Y."/>
            <person name="Chen X."/>
            <person name="Nie B."/>
            <person name="Liao X."/>
            <person name="Peng D."/>
            <person name="Ji J."/>
            <person name="Jenkins J."/>
            <person name="Williams M."/>
            <person name="Shu S."/>
            <person name="Plott C."/>
            <person name="Barry K."/>
            <person name="Rajasekar S."/>
            <person name="Grimwood J."/>
            <person name="Han X."/>
            <person name="Sun S."/>
            <person name="Hou Z."/>
            <person name="He W."/>
            <person name="Dai G."/>
            <person name="Sun C."/>
            <person name="Schmutz J."/>
            <person name="Leebens-Mack J.H."/>
            <person name="Li F.W."/>
            <person name="Wang L."/>
        </authorList>
    </citation>
    <scope>NUCLEOTIDE SEQUENCE [LARGE SCALE GENOMIC DNA]</scope>
    <source>
        <strain evidence="2">cv. PW_Plant_1</strain>
    </source>
</reference>
<dbReference type="EMBL" id="CM055102">
    <property type="protein sequence ID" value="KAJ7537695.1"/>
    <property type="molecule type" value="Genomic_DNA"/>
</dbReference>
<name>A0ACC2C6X0_DIPCM</name>
<protein>
    <submittedName>
        <fullName evidence="1">Uncharacterized protein</fullName>
    </submittedName>
</protein>
<evidence type="ECO:0000313" key="2">
    <source>
        <dbReference type="Proteomes" id="UP001162992"/>
    </source>
</evidence>
<dbReference type="Proteomes" id="UP001162992">
    <property type="component" value="Chromosome 11"/>
</dbReference>
<evidence type="ECO:0000313" key="1">
    <source>
        <dbReference type="EMBL" id="KAJ7537695.1"/>
    </source>
</evidence>